<organism evidence="2 3">
    <name type="scientific">Oryza meyeriana var. granulata</name>
    <dbReference type="NCBI Taxonomy" id="110450"/>
    <lineage>
        <taxon>Eukaryota</taxon>
        <taxon>Viridiplantae</taxon>
        <taxon>Streptophyta</taxon>
        <taxon>Embryophyta</taxon>
        <taxon>Tracheophyta</taxon>
        <taxon>Spermatophyta</taxon>
        <taxon>Magnoliopsida</taxon>
        <taxon>Liliopsida</taxon>
        <taxon>Poales</taxon>
        <taxon>Poaceae</taxon>
        <taxon>BOP clade</taxon>
        <taxon>Oryzoideae</taxon>
        <taxon>Oryzeae</taxon>
        <taxon>Oryzinae</taxon>
        <taxon>Oryza</taxon>
        <taxon>Oryza meyeriana</taxon>
    </lineage>
</organism>
<gene>
    <name evidence="2" type="ORF">E2562_002397</name>
</gene>
<comment type="caution">
    <text evidence="2">The sequence shown here is derived from an EMBL/GenBank/DDBJ whole genome shotgun (WGS) entry which is preliminary data.</text>
</comment>
<reference evidence="2 3" key="1">
    <citation type="submission" date="2019-11" db="EMBL/GenBank/DDBJ databases">
        <title>Whole genome sequence of Oryza granulata.</title>
        <authorList>
            <person name="Li W."/>
        </authorList>
    </citation>
    <scope>NUCLEOTIDE SEQUENCE [LARGE SCALE GENOMIC DNA]</scope>
    <source>
        <strain evidence="3">cv. Menghai</strain>
        <tissue evidence="2">Leaf</tissue>
    </source>
</reference>
<accession>A0A6G1BJV9</accession>
<evidence type="ECO:0000313" key="3">
    <source>
        <dbReference type="Proteomes" id="UP000479710"/>
    </source>
</evidence>
<dbReference type="Proteomes" id="UP000479710">
    <property type="component" value="Unassembled WGS sequence"/>
</dbReference>
<keyword evidence="3" id="KW-1185">Reference proteome</keyword>
<sequence length="170" mass="18130">MAPHRQRAWDYHAVKGRRITEPPARQPAVPWNGTVLAWPRTSCAVASHCTYKCRWPSRADCRPPIAGRGATRATTHRATMRHQCPRCAAAFAGLCQPTATAKSSQPSPAAPRQSLASVGCLRRRPTAPTSYTGRATALSLIAVCLTPASSTGRGQSASHGIPRAVTPRAT</sequence>
<feature type="compositionally biased region" description="Polar residues" evidence="1">
    <location>
        <begin position="149"/>
        <end position="158"/>
    </location>
</feature>
<dbReference type="EMBL" id="SPHZ02000012">
    <property type="protein sequence ID" value="KAF0887703.1"/>
    <property type="molecule type" value="Genomic_DNA"/>
</dbReference>
<feature type="region of interest" description="Disordered" evidence="1">
    <location>
        <begin position="149"/>
        <end position="170"/>
    </location>
</feature>
<evidence type="ECO:0000256" key="1">
    <source>
        <dbReference type="SAM" id="MobiDB-lite"/>
    </source>
</evidence>
<proteinExistence type="predicted"/>
<protein>
    <submittedName>
        <fullName evidence="2">Uncharacterized protein</fullName>
    </submittedName>
</protein>
<name>A0A6G1BJV9_9ORYZ</name>
<dbReference type="AlphaFoldDB" id="A0A6G1BJV9"/>
<evidence type="ECO:0000313" key="2">
    <source>
        <dbReference type="EMBL" id="KAF0887703.1"/>
    </source>
</evidence>